<proteinExistence type="inferred from homology"/>
<reference evidence="6" key="2">
    <citation type="submission" date="2021-04" db="EMBL/GenBank/DDBJ databases">
        <authorList>
            <person name="Gilroy R."/>
        </authorList>
    </citation>
    <scope>NUCLEOTIDE SEQUENCE</scope>
    <source>
        <strain evidence="6">ChiHecec3B27-8219</strain>
    </source>
</reference>
<evidence type="ECO:0000259" key="5">
    <source>
        <dbReference type="Pfam" id="PF01923"/>
    </source>
</evidence>
<dbReference type="SUPFAM" id="SSF89028">
    <property type="entry name" value="Cobalamin adenosyltransferase-like"/>
    <property type="match status" value="1"/>
</dbReference>
<keyword evidence="4" id="KW-0169">Cobalamin biosynthesis</keyword>
<sequence>MTPKHIYTKQGDEGQTSLLHGERVPKDDIRVETNGQLDELNALLGLVIAHYPNDKATIENLRHIQECVTRIMAVIAGASPQEPACLMAEETQQLERAIDHAMGDAAFRFLLPGGNPLEALLHLARAKTRTCERRLVTLSRLYPLPKDIIAYVNRISDYLYALAVKNG</sequence>
<name>A0A9D2FZV3_9BACT</name>
<feature type="domain" description="Cobalamin adenosyltransferase-like" evidence="5">
    <location>
        <begin position="6"/>
        <end position="164"/>
    </location>
</feature>
<comment type="similarity">
    <text evidence="4">Belongs to the Cob(I)alamin adenosyltransferase family.</text>
</comment>
<keyword evidence="2 4" id="KW-0547">Nucleotide-binding</keyword>
<comment type="catalytic activity">
    <reaction evidence="4">
        <text>2 cob(II)yrinate a,c diamide + reduced [electron-transfer flavoprotein] + 2 ATP = 2 adenosylcob(III)yrinate a,c-diamide + 2 triphosphate + oxidized [electron-transfer flavoprotein] + 3 H(+)</text>
        <dbReference type="Rhea" id="RHEA:11528"/>
        <dbReference type="Rhea" id="RHEA-COMP:10685"/>
        <dbReference type="Rhea" id="RHEA-COMP:10686"/>
        <dbReference type="ChEBI" id="CHEBI:15378"/>
        <dbReference type="ChEBI" id="CHEBI:18036"/>
        <dbReference type="ChEBI" id="CHEBI:30616"/>
        <dbReference type="ChEBI" id="CHEBI:57692"/>
        <dbReference type="ChEBI" id="CHEBI:58307"/>
        <dbReference type="ChEBI" id="CHEBI:58503"/>
        <dbReference type="ChEBI" id="CHEBI:58537"/>
        <dbReference type="EC" id="2.5.1.17"/>
    </reaction>
</comment>
<dbReference type="InterPro" id="IPR036451">
    <property type="entry name" value="CblAdoTrfase-like_sf"/>
</dbReference>
<dbReference type="Proteomes" id="UP000824055">
    <property type="component" value="Unassembled WGS sequence"/>
</dbReference>
<keyword evidence="1 4" id="KW-0808">Transferase</keyword>
<protein>
    <recommendedName>
        <fullName evidence="4">Corrinoid adenosyltransferase</fullName>
        <ecNumber evidence="4">2.5.1.17</ecNumber>
    </recommendedName>
    <alternativeName>
        <fullName evidence="4">Cob(II)alamin adenosyltransferase</fullName>
    </alternativeName>
    <alternativeName>
        <fullName evidence="4">Cob(II)yrinic acid a,c-diamide adenosyltransferase</fullName>
    </alternativeName>
    <alternativeName>
        <fullName evidence="4">Cobinamide/cobalamin adenosyltransferase</fullName>
    </alternativeName>
</protein>
<evidence type="ECO:0000256" key="3">
    <source>
        <dbReference type="ARBA" id="ARBA00022840"/>
    </source>
</evidence>
<evidence type="ECO:0000256" key="1">
    <source>
        <dbReference type="ARBA" id="ARBA00022679"/>
    </source>
</evidence>
<dbReference type="NCBIfam" id="TIGR00636">
    <property type="entry name" value="PduO_Nterm"/>
    <property type="match status" value="1"/>
</dbReference>
<comment type="pathway">
    <text evidence="4">Cofactor biosynthesis; adenosylcobalamin biosynthesis; adenosylcobalamin from cob(II)yrinate a,c-diamide: step 2/7.</text>
</comment>
<evidence type="ECO:0000313" key="6">
    <source>
        <dbReference type="EMBL" id="HIZ70008.1"/>
    </source>
</evidence>
<accession>A0A9D2FZV3</accession>
<evidence type="ECO:0000256" key="2">
    <source>
        <dbReference type="ARBA" id="ARBA00022741"/>
    </source>
</evidence>
<dbReference type="EMBL" id="DXBE01000066">
    <property type="protein sequence ID" value="HIZ70008.1"/>
    <property type="molecule type" value="Genomic_DNA"/>
</dbReference>
<dbReference type="Pfam" id="PF01923">
    <property type="entry name" value="Cob_adeno_trans"/>
    <property type="match status" value="1"/>
</dbReference>
<dbReference type="PANTHER" id="PTHR12213">
    <property type="entry name" value="CORRINOID ADENOSYLTRANSFERASE"/>
    <property type="match status" value="1"/>
</dbReference>
<dbReference type="GO" id="GO:0005524">
    <property type="term" value="F:ATP binding"/>
    <property type="evidence" value="ECO:0007669"/>
    <property type="project" value="UniProtKB-UniRule"/>
</dbReference>
<keyword evidence="3 4" id="KW-0067">ATP-binding</keyword>
<gene>
    <name evidence="6" type="ORF">H9966_09070</name>
</gene>
<comment type="catalytic activity">
    <reaction evidence="4">
        <text>2 cob(II)alamin + reduced [electron-transfer flavoprotein] + 2 ATP = 2 adenosylcob(III)alamin + 2 triphosphate + oxidized [electron-transfer flavoprotein] + 3 H(+)</text>
        <dbReference type="Rhea" id="RHEA:28671"/>
        <dbReference type="Rhea" id="RHEA-COMP:10685"/>
        <dbReference type="Rhea" id="RHEA-COMP:10686"/>
        <dbReference type="ChEBI" id="CHEBI:15378"/>
        <dbReference type="ChEBI" id="CHEBI:16304"/>
        <dbReference type="ChEBI" id="CHEBI:18036"/>
        <dbReference type="ChEBI" id="CHEBI:18408"/>
        <dbReference type="ChEBI" id="CHEBI:30616"/>
        <dbReference type="ChEBI" id="CHEBI:57692"/>
        <dbReference type="ChEBI" id="CHEBI:58307"/>
        <dbReference type="EC" id="2.5.1.17"/>
    </reaction>
</comment>
<dbReference type="InterPro" id="IPR016030">
    <property type="entry name" value="CblAdoTrfase-like"/>
</dbReference>
<dbReference type="Gene3D" id="1.20.1200.10">
    <property type="entry name" value="Cobalamin adenosyltransferase-like"/>
    <property type="match status" value="1"/>
</dbReference>
<dbReference type="GO" id="GO:0008817">
    <property type="term" value="F:corrinoid adenosyltransferase activity"/>
    <property type="evidence" value="ECO:0007669"/>
    <property type="project" value="UniProtKB-UniRule"/>
</dbReference>
<dbReference type="GO" id="GO:0009236">
    <property type="term" value="P:cobalamin biosynthetic process"/>
    <property type="evidence" value="ECO:0007669"/>
    <property type="project" value="UniProtKB-UniRule"/>
</dbReference>
<dbReference type="PANTHER" id="PTHR12213:SF0">
    <property type="entry name" value="CORRINOID ADENOSYLTRANSFERASE MMAB"/>
    <property type="match status" value="1"/>
</dbReference>
<dbReference type="EC" id="2.5.1.17" evidence="4"/>
<dbReference type="InterPro" id="IPR029499">
    <property type="entry name" value="PduO-typ"/>
</dbReference>
<comment type="caution">
    <text evidence="6">The sequence shown here is derived from an EMBL/GenBank/DDBJ whole genome shotgun (WGS) entry which is preliminary data.</text>
</comment>
<dbReference type="AlphaFoldDB" id="A0A9D2FZV3"/>
<evidence type="ECO:0000313" key="7">
    <source>
        <dbReference type="Proteomes" id="UP000824055"/>
    </source>
</evidence>
<reference evidence="6" key="1">
    <citation type="journal article" date="2021" name="PeerJ">
        <title>Extensive microbial diversity within the chicken gut microbiome revealed by metagenomics and culture.</title>
        <authorList>
            <person name="Gilroy R."/>
            <person name="Ravi A."/>
            <person name="Getino M."/>
            <person name="Pursley I."/>
            <person name="Horton D.L."/>
            <person name="Alikhan N.F."/>
            <person name="Baker D."/>
            <person name="Gharbi K."/>
            <person name="Hall N."/>
            <person name="Watson M."/>
            <person name="Adriaenssens E.M."/>
            <person name="Foster-Nyarko E."/>
            <person name="Jarju S."/>
            <person name="Secka A."/>
            <person name="Antonio M."/>
            <person name="Oren A."/>
            <person name="Chaudhuri R.R."/>
            <person name="La Ragione R."/>
            <person name="Hildebrand F."/>
            <person name="Pallen M.J."/>
        </authorList>
    </citation>
    <scope>NUCLEOTIDE SEQUENCE</scope>
    <source>
        <strain evidence="6">ChiHecec3B27-8219</strain>
    </source>
</reference>
<organism evidence="6 7">
    <name type="scientific">Candidatus Prevotella avicola</name>
    <dbReference type="NCBI Taxonomy" id="2838738"/>
    <lineage>
        <taxon>Bacteria</taxon>
        <taxon>Pseudomonadati</taxon>
        <taxon>Bacteroidota</taxon>
        <taxon>Bacteroidia</taxon>
        <taxon>Bacteroidales</taxon>
        <taxon>Prevotellaceae</taxon>
        <taxon>Prevotella</taxon>
    </lineage>
</organism>
<evidence type="ECO:0000256" key="4">
    <source>
        <dbReference type="RuleBase" id="RU366026"/>
    </source>
</evidence>